<evidence type="ECO:0000256" key="11">
    <source>
        <dbReference type="ARBA" id="ARBA00049399"/>
    </source>
</evidence>
<proteinExistence type="inferred from homology"/>
<evidence type="ECO:0000256" key="4">
    <source>
        <dbReference type="ARBA" id="ARBA00015100"/>
    </source>
</evidence>
<dbReference type="SFLD" id="SFLDS00005">
    <property type="entry name" value="Isoprenoid_Synthase_Type_I"/>
    <property type="match status" value="1"/>
</dbReference>
<comment type="cofactor">
    <cofactor evidence="1">
        <name>Mg(2+)</name>
        <dbReference type="ChEBI" id="CHEBI:18420"/>
    </cofactor>
</comment>
<dbReference type="InterPro" id="IPR000092">
    <property type="entry name" value="Polyprenyl_synt"/>
</dbReference>
<dbReference type="EC" id="2.5.1.10" evidence="3"/>
<dbReference type="SFLD" id="SFLDG01017">
    <property type="entry name" value="Polyprenyl_Transferase_Like"/>
    <property type="match status" value="1"/>
</dbReference>
<keyword evidence="8" id="KW-0414">Isoprene biosynthesis</keyword>
<dbReference type="GO" id="GO:0046872">
    <property type="term" value="F:metal ion binding"/>
    <property type="evidence" value="ECO:0007669"/>
    <property type="project" value="UniProtKB-KW"/>
</dbReference>
<accession>A0A9D1M1J8</accession>
<comment type="similarity">
    <text evidence="2 12">Belongs to the FPP/GGPP synthase family.</text>
</comment>
<evidence type="ECO:0000256" key="12">
    <source>
        <dbReference type="RuleBase" id="RU004466"/>
    </source>
</evidence>
<reference evidence="13" key="2">
    <citation type="journal article" date="2021" name="PeerJ">
        <title>Extensive microbial diversity within the chicken gut microbiome revealed by metagenomics and culture.</title>
        <authorList>
            <person name="Gilroy R."/>
            <person name="Ravi A."/>
            <person name="Getino M."/>
            <person name="Pursley I."/>
            <person name="Horton D.L."/>
            <person name="Alikhan N.F."/>
            <person name="Baker D."/>
            <person name="Gharbi K."/>
            <person name="Hall N."/>
            <person name="Watson M."/>
            <person name="Adriaenssens E.M."/>
            <person name="Foster-Nyarko E."/>
            <person name="Jarju S."/>
            <person name="Secka A."/>
            <person name="Antonio M."/>
            <person name="Oren A."/>
            <person name="Chaudhuri R.R."/>
            <person name="La Ragione R."/>
            <person name="Hildebrand F."/>
            <person name="Pallen M.J."/>
        </authorList>
    </citation>
    <scope>NUCLEOTIDE SEQUENCE</scope>
    <source>
        <strain evidence="13">CHK195-15760</strain>
    </source>
</reference>
<dbReference type="EMBL" id="DVNH01000027">
    <property type="protein sequence ID" value="HIU51836.1"/>
    <property type="molecule type" value="Genomic_DNA"/>
</dbReference>
<comment type="catalytic activity">
    <reaction evidence="11">
        <text>isopentenyl diphosphate + (2E)-geranyl diphosphate = (2E,6E)-farnesyl diphosphate + diphosphate</text>
        <dbReference type="Rhea" id="RHEA:19361"/>
        <dbReference type="ChEBI" id="CHEBI:33019"/>
        <dbReference type="ChEBI" id="CHEBI:58057"/>
        <dbReference type="ChEBI" id="CHEBI:128769"/>
        <dbReference type="ChEBI" id="CHEBI:175763"/>
        <dbReference type="EC" id="2.5.1.10"/>
    </reaction>
</comment>
<protein>
    <recommendedName>
        <fullName evidence="4">Farnesyl diphosphate synthase</fullName>
        <ecNumber evidence="3">2.5.1.10</ecNumber>
    </recommendedName>
    <alternativeName>
        <fullName evidence="10">(2E,6E)-farnesyl diphosphate synthase</fullName>
    </alternativeName>
    <alternativeName>
        <fullName evidence="9">Geranyltranstransferase</fullName>
    </alternativeName>
</protein>
<dbReference type="NCBIfam" id="NF045485">
    <property type="entry name" value="FPPsyn"/>
    <property type="match status" value="1"/>
</dbReference>
<evidence type="ECO:0000256" key="9">
    <source>
        <dbReference type="ARBA" id="ARBA00032380"/>
    </source>
</evidence>
<keyword evidence="5 12" id="KW-0808">Transferase</keyword>
<evidence type="ECO:0000256" key="2">
    <source>
        <dbReference type="ARBA" id="ARBA00006706"/>
    </source>
</evidence>
<organism evidence="13 14">
    <name type="scientific">Candidatus Merdicola faecigallinarum</name>
    <dbReference type="NCBI Taxonomy" id="2840862"/>
    <lineage>
        <taxon>Bacteria</taxon>
        <taxon>Bacillati</taxon>
        <taxon>Bacillota</taxon>
        <taxon>Clostridia</taxon>
        <taxon>Candidatus Merdicola</taxon>
    </lineage>
</organism>
<evidence type="ECO:0000256" key="8">
    <source>
        <dbReference type="ARBA" id="ARBA00023229"/>
    </source>
</evidence>
<evidence type="ECO:0000256" key="7">
    <source>
        <dbReference type="ARBA" id="ARBA00022842"/>
    </source>
</evidence>
<dbReference type="FunFam" id="1.10.600.10:FF:000001">
    <property type="entry name" value="Geranylgeranyl diphosphate synthase"/>
    <property type="match status" value="1"/>
</dbReference>
<dbReference type="Pfam" id="PF00348">
    <property type="entry name" value="polyprenyl_synt"/>
    <property type="match status" value="1"/>
</dbReference>
<evidence type="ECO:0000313" key="13">
    <source>
        <dbReference type="EMBL" id="HIU51836.1"/>
    </source>
</evidence>
<evidence type="ECO:0000313" key="14">
    <source>
        <dbReference type="Proteomes" id="UP000824093"/>
    </source>
</evidence>
<dbReference type="AlphaFoldDB" id="A0A9D1M1J8"/>
<keyword evidence="6" id="KW-0479">Metal-binding</keyword>
<dbReference type="Proteomes" id="UP000824093">
    <property type="component" value="Unassembled WGS sequence"/>
</dbReference>
<dbReference type="PANTHER" id="PTHR43281">
    <property type="entry name" value="FARNESYL DIPHOSPHATE SYNTHASE"/>
    <property type="match status" value="1"/>
</dbReference>
<dbReference type="PANTHER" id="PTHR43281:SF1">
    <property type="entry name" value="FARNESYL DIPHOSPHATE SYNTHASE"/>
    <property type="match status" value="1"/>
</dbReference>
<reference evidence="13" key="1">
    <citation type="submission" date="2020-10" db="EMBL/GenBank/DDBJ databases">
        <authorList>
            <person name="Gilroy R."/>
        </authorList>
    </citation>
    <scope>NUCLEOTIDE SEQUENCE</scope>
    <source>
        <strain evidence="13">CHK195-15760</strain>
    </source>
</reference>
<evidence type="ECO:0000256" key="1">
    <source>
        <dbReference type="ARBA" id="ARBA00001946"/>
    </source>
</evidence>
<sequence length="295" mass="33823">MELKETIKEYQIIVNQELERYRKKEDCPEKVLNEAMAYSLMAGGKRLRPILLLQTYQIFKEDYQKCFPFAVAIEMIHNFSLIHDDLPAIDNDDFRHGKPTNHKMFNEPTAILAGDALLNGAYQVISKDLQNSPKEDLPFKIQAFAELTYAIDRVIAGEYVDTEYEGKEISSEYLEYMHKNKTGEFIKAAVKMGAILAKAKEEEISRLASYAERIGLTFQIRDDILSEIGDKDILGKPVGNDKEKGKCTYVTKYGLEKAEQILEEITDQAVEIAKTFGEKGKFFEDFAIYIKNRNK</sequence>
<evidence type="ECO:0000256" key="3">
    <source>
        <dbReference type="ARBA" id="ARBA00012439"/>
    </source>
</evidence>
<keyword evidence="7" id="KW-0460">Magnesium</keyword>
<dbReference type="InterPro" id="IPR053378">
    <property type="entry name" value="Prenyl_diphosphate_synthase"/>
</dbReference>
<dbReference type="SUPFAM" id="SSF48576">
    <property type="entry name" value="Terpenoid synthases"/>
    <property type="match status" value="1"/>
</dbReference>
<evidence type="ECO:0000256" key="6">
    <source>
        <dbReference type="ARBA" id="ARBA00022723"/>
    </source>
</evidence>
<dbReference type="CDD" id="cd00685">
    <property type="entry name" value="Trans_IPPS_HT"/>
    <property type="match status" value="1"/>
</dbReference>
<dbReference type="GO" id="GO:0016114">
    <property type="term" value="P:terpenoid biosynthetic process"/>
    <property type="evidence" value="ECO:0007669"/>
    <property type="project" value="UniProtKB-ARBA"/>
</dbReference>
<name>A0A9D1M1J8_9FIRM</name>
<dbReference type="GO" id="GO:0005737">
    <property type="term" value="C:cytoplasm"/>
    <property type="evidence" value="ECO:0007669"/>
    <property type="project" value="UniProtKB-ARBA"/>
</dbReference>
<evidence type="ECO:0000256" key="5">
    <source>
        <dbReference type="ARBA" id="ARBA00022679"/>
    </source>
</evidence>
<comment type="caution">
    <text evidence="13">The sequence shown here is derived from an EMBL/GenBank/DDBJ whole genome shotgun (WGS) entry which is preliminary data.</text>
</comment>
<dbReference type="Gene3D" id="1.10.600.10">
    <property type="entry name" value="Farnesyl Diphosphate Synthase"/>
    <property type="match status" value="1"/>
</dbReference>
<dbReference type="InterPro" id="IPR008949">
    <property type="entry name" value="Isoprenoid_synthase_dom_sf"/>
</dbReference>
<evidence type="ECO:0000256" key="10">
    <source>
        <dbReference type="ARBA" id="ARBA00032873"/>
    </source>
</evidence>
<gene>
    <name evidence="13" type="ORF">IAB70_04345</name>
</gene>
<dbReference type="GO" id="GO:0004337">
    <property type="term" value="F:(2E,6E)-farnesyl diphosphate synthase activity"/>
    <property type="evidence" value="ECO:0007669"/>
    <property type="project" value="UniProtKB-EC"/>
</dbReference>